<dbReference type="KEGG" id="lez:GLE_3479"/>
<organism evidence="7 8">
    <name type="scientific">Lysobacter enzymogenes</name>
    <dbReference type="NCBI Taxonomy" id="69"/>
    <lineage>
        <taxon>Bacteria</taxon>
        <taxon>Pseudomonadati</taxon>
        <taxon>Pseudomonadota</taxon>
        <taxon>Gammaproteobacteria</taxon>
        <taxon>Lysobacterales</taxon>
        <taxon>Lysobacteraceae</taxon>
        <taxon>Lysobacter</taxon>
    </lineage>
</organism>
<dbReference type="Pfam" id="PF00082">
    <property type="entry name" value="Peptidase_S8"/>
    <property type="match status" value="1"/>
</dbReference>
<dbReference type="Gene3D" id="3.40.50.200">
    <property type="entry name" value="Peptidase S8/S53 domain"/>
    <property type="match status" value="2"/>
</dbReference>
<evidence type="ECO:0000259" key="6">
    <source>
        <dbReference type="Pfam" id="PF00082"/>
    </source>
</evidence>
<dbReference type="InterPro" id="IPR023828">
    <property type="entry name" value="Peptidase_S8_Ser-AS"/>
</dbReference>
<sequence>MNIPSGKRRHAALAIGIAVGLGALWSGLSSSSSSPASVAAAGAQAAHPGATGAAPAPAGRMLPVALNAFAQPRNDAQAKLGGQLLQALQAAEAAAAAPGASAVAAGAVRAGGSAGAAAPSVAVQIAALVQAGVPAKLREDNRVSVHIDLAATPEQIERPGVLARLGEELAGSLQRAGIRAQQIAGSAVLDASVPLDRMEWVAAQALVARVDLKTLPNFAQAAPAPVATQGAAASEVQRLHDLGLNGEGITVAVIDGFDDTDGEVAALQAAGEWPDADRLTLRRDAAGAFGADDSSHGNAVLEIAYDLAPQASFIAYDTSDNNDWAAAVRHAANLDANNVAQGRPRAQVITASLGFENGSIGDGSGRLGFLKGLYDAIRAARANGVVVLNAAGNEALKHWGGASNVDANGFQRWNAAGETYNLLNNGQCFPVAGNYSLSASLFWNDWAGGANAANLTDQDYGLHLYRRGNPNAQGVASWVLVGSVDARQNGGAGQEPVERFNYTPPANQATRECGNRGAVYAVRVSRNTAGANNNLQLFANWGIGRSVPERSLSFPADTADVLTIAALNVGDSALENYSSRGPALAAGGALPGNGADNNPKPNAASFANVDTVSYGPGEFNGTSSATPHVAGLAALVLQRQIELAQGDAQDGQDPPDVQDTAAKRLALANATRDSLQQVGRTGGNDLGAVGHDGSYGYGRVRFHANSDACFTAAAYRDNVIDFLQEQLTAQERQIRVDQNQATCESRQ</sequence>
<dbReference type="InterPro" id="IPR000209">
    <property type="entry name" value="Peptidase_S8/S53_dom"/>
</dbReference>
<dbReference type="GO" id="GO:0006508">
    <property type="term" value="P:proteolysis"/>
    <property type="evidence" value="ECO:0007669"/>
    <property type="project" value="UniProtKB-KW"/>
</dbReference>
<dbReference type="PATRIC" id="fig|69.6.peg.3426"/>
<gene>
    <name evidence="7" type="ORF">GLE_3479</name>
</gene>
<dbReference type="PANTHER" id="PTHR43806">
    <property type="entry name" value="PEPTIDASE S8"/>
    <property type="match status" value="1"/>
</dbReference>
<dbReference type="PRINTS" id="PR00723">
    <property type="entry name" value="SUBTILISIN"/>
</dbReference>
<keyword evidence="3 5" id="KW-0378">Hydrolase</keyword>
<protein>
    <submittedName>
        <fullName evidence="7">Peptidase, families S8 and S53</fullName>
    </submittedName>
</protein>
<feature type="active site" description="Charge relay system" evidence="5">
    <location>
        <position position="255"/>
    </location>
</feature>
<evidence type="ECO:0000256" key="1">
    <source>
        <dbReference type="ARBA" id="ARBA00011073"/>
    </source>
</evidence>
<dbReference type="GO" id="GO:0004252">
    <property type="term" value="F:serine-type endopeptidase activity"/>
    <property type="evidence" value="ECO:0007669"/>
    <property type="project" value="UniProtKB-UniRule"/>
</dbReference>
<evidence type="ECO:0000256" key="3">
    <source>
        <dbReference type="ARBA" id="ARBA00022801"/>
    </source>
</evidence>
<accession>A0A0S2DKP9</accession>
<comment type="similarity">
    <text evidence="1 5">Belongs to the peptidase S8 family.</text>
</comment>
<dbReference type="AlphaFoldDB" id="A0A0S2DKP9"/>
<dbReference type="PROSITE" id="PS00138">
    <property type="entry name" value="SUBTILASE_SER"/>
    <property type="match status" value="1"/>
</dbReference>
<feature type="active site" description="Charge relay system" evidence="5">
    <location>
        <position position="296"/>
    </location>
</feature>
<evidence type="ECO:0000256" key="2">
    <source>
        <dbReference type="ARBA" id="ARBA00022670"/>
    </source>
</evidence>
<evidence type="ECO:0000256" key="4">
    <source>
        <dbReference type="ARBA" id="ARBA00022825"/>
    </source>
</evidence>
<proteinExistence type="inferred from homology"/>
<keyword evidence="2 5" id="KW-0645">Protease</keyword>
<feature type="active site" description="Charge relay system" evidence="5">
    <location>
        <position position="623"/>
    </location>
</feature>
<evidence type="ECO:0000256" key="5">
    <source>
        <dbReference type="PROSITE-ProRule" id="PRU01240"/>
    </source>
</evidence>
<dbReference type="OrthoDB" id="3266786at2"/>
<dbReference type="PANTHER" id="PTHR43806:SF11">
    <property type="entry name" value="CEREVISIN-RELATED"/>
    <property type="match status" value="1"/>
</dbReference>
<dbReference type="InterPro" id="IPR015500">
    <property type="entry name" value="Peptidase_S8_subtilisin-rel"/>
</dbReference>
<name>A0A0S2DKP9_LYSEN</name>
<dbReference type="EMBL" id="CP013140">
    <property type="protein sequence ID" value="ALN58824.1"/>
    <property type="molecule type" value="Genomic_DNA"/>
</dbReference>
<feature type="domain" description="Peptidase S8/S53" evidence="6">
    <location>
        <begin position="549"/>
        <end position="698"/>
    </location>
</feature>
<evidence type="ECO:0000313" key="7">
    <source>
        <dbReference type="EMBL" id="ALN58824.1"/>
    </source>
</evidence>
<dbReference type="Proteomes" id="UP000061569">
    <property type="component" value="Chromosome"/>
</dbReference>
<dbReference type="InterPro" id="IPR036852">
    <property type="entry name" value="Peptidase_S8/S53_dom_sf"/>
</dbReference>
<dbReference type="SUPFAM" id="SSF52743">
    <property type="entry name" value="Subtilisin-like"/>
    <property type="match status" value="1"/>
</dbReference>
<reference evidence="7 8" key="1">
    <citation type="submission" date="2015-11" db="EMBL/GenBank/DDBJ databases">
        <title>Genome sequences of Lysobacter enzymogenes strain C3 and Lysobacter antibioticus ATCC 29479.</title>
        <authorList>
            <person name="Kobayashi D.Y."/>
        </authorList>
    </citation>
    <scope>NUCLEOTIDE SEQUENCE [LARGE SCALE GENOMIC DNA]</scope>
    <source>
        <strain evidence="7 8">C3</strain>
    </source>
</reference>
<dbReference type="InterPro" id="IPR050131">
    <property type="entry name" value="Peptidase_S8_subtilisin-like"/>
</dbReference>
<dbReference type="PROSITE" id="PS51892">
    <property type="entry name" value="SUBTILASE"/>
    <property type="match status" value="1"/>
</dbReference>
<dbReference type="STRING" id="69.GLE_3479"/>
<evidence type="ECO:0000313" key="8">
    <source>
        <dbReference type="Proteomes" id="UP000061569"/>
    </source>
</evidence>
<keyword evidence="4 5" id="KW-0720">Serine protease</keyword>